<dbReference type="Pfam" id="PF01471">
    <property type="entry name" value="PG_binding_1"/>
    <property type="match status" value="1"/>
</dbReference>
<name>A0A6S6U6L6_9BACT</name>
<dbReference type="InterPro" id="IPR045380">
    <property type="entry name" value="LD_TPept_scaffold_dom"/>
</dbReference>
<feature type="active site" description="Nucleophile" evidence="7">
    <location>
        <position position="491"/>
    </location>
</feature>
<dbReference type="GO" id="GO:0008360">
    <property type="term" value="P:regulation of cell shape"/>
    <property type="evidence" value="ECO:0007669"/>
    <property type="project" value="UniProtKB-UniRule"/>
</dbReference>
<evidence type="ECO:0000256" key="6">
    <source>
        <dbReference type="ARBA" id="ARBA00023316"/>
    </source>
</evidence>
<evidence type="ECO:0000256" key="4">
    <source>
        <dbReference type="ARBA" id="ARBA00022960"/>
    </source>
</evidence>
<dbReference type="PROSITE" id="PS52029">
    <property type="entry name" value="LD_TPASE"/>
    <property type="match status" value="1"/>
</dbReference>
<accession>A0A6S6U6L6</accession>
<dbReference type="SUPFAM" id="SSF47090">
    <property type="entry name" value="PGBD-like"/>
    <property type="match status" value="1"/>
</dbReference>
<dbReference type="UniPathway" id="UPA00219"/>
<dbReference type="AlphaFoldDB" id="A0A6S6U6L6"/>
<dbReference type="EMBL" id="CACVAU010000069">
    <property type="protein sequence ID" value="CAA6823176.1"/>
    <property type="molecule type" value="Genomic_DNA"/>
</dbReference>
<comment type="similarity">
    <text evidence="2">Belongs to the YkuD family.</text>
</comment>
<dbReference type="GO" id="GO:0016740">
    <property type="term" value="F:transferase activity"/>
    <property type="evidence" value="ECO:0007669"/>
    <property type="project" value="UniProtKB-KW"/>
</dbReference>
<evidence type="ECO:0000256" key="1">
    <source>
        <dbReference type="ARBA" id="ARBA00004752"/>
    </source>
</evidence>
<dbReference type="GO" id="GO:0009252">
    <property type="term" value="P:peptidoglycan biosynthetic process"/>
    <property type="evidence" value="ECO:0007669"/>
    <property type="project" value="UniProtKB-UniPathway"/>
</dbReference>
<evidence type="ECO:0000256" key="5">
    <source>
        <dbReference type="ARBA" id="ARBA00022984"/>
    </source>
</evidence>
<keyword evidence="4 7" id="KW-0133">Cell shape</keyword>
<reference evidence="9" key="1">
    <citation type="submission" date="2020-01" db="EMBL/GenBank/DDBJ databases">
        <authorList>
            <person name="Meier V. D."/>
            <person name="Meier V D."/>
        </authorList>
    </citation>
    <scope>NUCLEOTIDE SEQUENCE</scope>
    <source>
        <strain evidence="9">HLG_WM_MAG_05</strain>
    </source>
</reference>
<dbReference type="CDD" id="cd16913">
    <property type="entry name" value="YkuD_like"/>
    <property type="match status" value="1"/>
</dbReference>
<keyword evidence="6 7" id="KW-0961">Cell wall biogenesis/degradation</keyword>
<sequence>MINIKKFLIILLLLSNILLAIPTENNLSEPIKTNIELKKFFKKSPSILLKNISQKRFLKKFYRQNKYTTLWLQKDIFHEEKYTKLFEYIENDITLNQKGLIYKNYQTLNKQLDSNLSQIQRFRIELKLTALYYNFLQHQVYGEIEWKNFSQKLYSLKKRRINAAWVKAKPKFNIPKLMANDNIEATITEITPKNFGYSKLLLALEKLENLKENGAWEKLPSFKKLALGDSGDIVLKLRNRLKISADYQECNETNESIFITQDNNQSRDMNLSRDAVFGHCLDKAVKVFQKRHALVVDGIVGGGTQRALNTSIDEKIHKIRLNIDRIKWLPREEHERYLIVNIPEFMLHYIEKGEVKKDLRVIVGDRKHPTPIFSQKISYIVLNPYWKVPEGIVKREIIPAMVKNPNYLRQQGLQAHRTWDENSRRIDTSWLYWEDYLYGQKFPYRLMQPPGPRNALGKIKFKFPNKFSVYLHDTPTKHLFKKRVRAFSHGCVRLSQPRSLLETIATFNPKINIKKAKKTLKGKRKKFLSVDNKLRIYLVYLTAGMNDKGQIEFRNDIYNYDKYQKRRLR</sequence>
<evidence type="ECO:0000259" key="8">
    <source>
        <dbReference type="PROSITE" id="PS52029"/>
    </source>
</evidence>
<dbReference type="PANTHER" id="PTHR41533:SF2">
    <property type="entry name" value="BLR7131 PROTEIN"/>
    <property type="match status" value="1"/>
</dbReference>
<proteinExistence type="inferred from homology"/>
<dbReference type="InterPro" id="IPR052905">
    <property type="entry name" value="LD-transpeptidase_YkuD-like"/>
</dbReference>
<feature type="domain" description="L,D-TPase catalytic" evidence="8">
    <location>
        <begin position="336"/>
        <end position="514"/>
    </location>
</feature>
<dbReference type="InterPro" id="IPR036366">
    <property type="entry name" value="PGBDSf"/>
</dbReference>
<protein>
    <submittedName>
        <fullName evidence="9">L,D-transpeptidase YcbB</fullName>
    </submittedName>
</protein>
<evidence type="ECO:0000256" key="7">
    <source>
        <dbReference type="PROSITE-ProRule" id="PRU01373"/>
    </source>
</evidence>
<keyword evidence="5 7" id="KW-0573">Peptidoglycan synthesis</keyword>
<comment type="pathway">
    <text evidence="1 7">Cell wall biogenesis; peptidoglycan biosynthesis.</text>
</comment>
<keyword evidence="3" id="KW-0808">Transferase</keyword>
<dbReference type="Gene3D" id="1.10.101.10">
    <property type="entry name" value="PGBD-like superfamily/PGBD"/>
    <property type="match status" value="1"/>
</dbReference>
<dbReference type="GO" id="GO:0004180">
    <property type="term" value="F:carboxypeptidase activity"/>
    <property type="evidence" value="ECO:0007669"/>
    <property type="project" value="UniProtKB-ARBA"/>
</dbReference>
<dbReference type="Gene3D" id="2.40.440.10">
    <property type="entry name" value="L,D-transpeptidase catalytic domain-like"/>
    <property type="match status" value="1"/>
</dbReference>
<dbReference type="InterPro" id="IPR036365">
    <property type="entry name" value="PGBD-like_sf"/>
</dbReference>
<dbReference type="PANTHER" id="PTHR41533">
    <property type="entry name" value="L,D-TRANSPEPTIDASE HI_1667-RELATED"/>
    <property type="match status" value="1"/>
</dbReference>
<feature type="active site" description="Proton donor/acceptor" evidence="7">
    <location>
        <position position="472"/>
    </location>
</feature>
<dbReference type="Pfam" id="PF03734">
    <property type="entry name" value="YkuD"/>
    <property type="match status" value="1"/>
</dbReference>
<gene>
    <name evidence="9" type="ORF">HELGO_WM6069</name>
</gene>
<dbReference type="SUPFAM" id="SSF141523">
    <property type="entry name" value="L,D-transpeptidase catalytic domain-like"/>
    <property type="match status" value="1"/>
</dbReference>
<evidence type="ECO:0000256" key="3">
    <source>
        <dbReference type="ARBA" id="ARBA00022679"/>
    </source>
</evidence>
<evidence type="ECO:0000256" key="2">
    <source>
        <dbReference type="ARBA" id="ARBA00005992"/>
    </source>
</evidence>
<dbReference type="InterPro" id="IPR002477">
    <property type="entry name" value="Peptidoglycan-bd-like"/>
</dbReference>
<dbReference type="Pfam" id="PF20142">
    <property type="entry name" value="Scaffold"/>
    <property type="match status" value="1"/>
</dbReference>
<dbReference type="InterPro" id="IPR038063">
    <property type="entry name" value="Transpep_catalytic_dom"/>
</dbReference>
<organism evidence="9">
    <name type="scientific">uncultured Sulfurovum sp</name>
    <dbReference type="NCBI Taxonomy" id="269237"/>
    <lineage>
        <taxon>Bacteria</taxon>
        <taxon>Pseudomonadati</taxon>
        <taxon>Campylobacterota</taxon>
        <taxon>Epsilonproteobacteria</taxon>
        <taxon>Campylobacterales</taxon>
        <taxon>Sulfurovaceae</taxon>
        <taxon>Sulfurovum</taxon>
        <taxon>environmental samples</taxon>
    </lineage>
</organism>
<dbReference type="GO" id="GO:0071555">
    <property type="term" value="P:cell wall organization"/>
    <property type="evidence" value="ECO:0007669"/>
    <property type="project" value="UniProtKB-UniRule"/>
</dbReference>
<evidence type="ECO:0000313" key="9">
    <source>
        <dbReference type="EMBL" id="CAA6823176.1"/>
    </source>
</evidence>
<dbReference type="InterPro" id="IPR005490">
    <property type="entry name" value="LD_TPept_cat_dom"/>
</dbReference>